<evidence type="ECO:0000313" key="2">
    <source>
        <dbReference type="Proteomes" id="UP001417504"/>
    </source>
</evidence>
<gene>
    <name evidence="1" type="ORF">Sjap_012681</name>
</gene>
<dbReference type="AlphaFoldDB" id="A0AAP0IWI7"/>
<reference evidence="1 2" key="1">
    <citation type="submission" date="2024-01" db="EMBL/GenBank/DDBJ databases">
        <title>Genome assemblies of Stephania.</title>
        <authorList>
            <person name="Yang L."/>
        </authorList>
    </citation>
    <scope>NUCLEOTIDE SEQUENCE [LARGE SCALE GENOMIC DNA]</scope>
    <source>
        <strain evidence="1">QJT</strain>
        <tissue evidence="1">Leaf</tissue>
    </source>
</reference>
<evidence type="ECO:0000313" key="1">
    <source>
        <dbReference type="EMBL" id="KAK9123079.1"/>
    </source>
</evidence>
<dbReference type="Proteomes" id="UP001417504">
    <property type="component" value="Unassembled WGS sequence"/>
</dbReference>
<organism evidence="1 2">
    <name type="scientific">Stephania japonica</name>
    <dbReference type="NCBI Taxonomy" id="461633"/>
    <lineage>
        <taxon>Eukaryota</taxon>
        <taxon>Viridiplantae</taxon>
        <taxon>Streptophyta</taxon>
        <taxon>Embryophyta</taxon>
        <taxon>Tracheophyta</taxon>
        <taxon>Spermatophyta</taxon>
        <taxon>Magnoliopsida</taxon>
        <taxon>Ranunculales</taxon>
        <taxon>Menispermaceae</taxon>
        <taxon>Menispermoideae</taxon>
        <taxon>Cissampelideae</taxon>
        <taxon>Stephania</taxon>
    </lineage>
</organism>
<sequence>MISLKSSLEDTTLSHWLIKTPHSLKLDKKNQIYSLSNLPISLTRSHSLPPSLPKPLSPSLFSLSPTLPPHHRPDLPPPVDLSLRLHCYHSSAT</sequence>
<comment type="caution">
    <text evidence="1">The sequence shown here is derived from an EMBL/GenBank/DDBJ whole genome shotgun (WGS) entry which is preliminary data.</text>
</comment>
<name>A0AAP0IWI7_9MAGN</name>
<dbReference type="EMBL" id="JBBNAE010000005">
    <property type="protein sequence ID" value="KAK9123079.1"/>
    <property type="molecule type" value="Genomic_DNA"/>
</dbReference>
<protein>
    <submittedName>
        <fullName evidence="1">Uncharacterized protein</fullName>
    </submittedName>
</protein>
<proteinExistence type="predicted"/>
<accession>A0AAP0IWI7</accession>
<keyword evidence="2" id="KW-1185">Reference proteome</keyword>